<feature type="binding site" evidence="6">
    <location>
        <position position="273"/>
    </location>
    <ligand>
        <name>Mg(2+)</name>
        <dbReference type="ChEBI" id="CHEBI:18420"/>
        <label>1</label>
    </ligand>
</feature>
<evidence type="ECO:0000256" key="2">
    <source>
        <dbReference type="ARBA" id="ARBA00022723"/>
    </source>
</evidence>
<evidence type="ECO:0000259" key="9">
    <source>
        <dbReference type="Pfam" id="PF03372"/>
    </source>
</evidence>
<comment type="cofactor">
    <cofactor evidence="6">
        <name>Mg(2+)</name>
        <dbReference type="ChEBI" id="CHEBI:18420"/>
    </cofactor>
    <cofactor evidence="6">
        <name>Mn(2+)</name>
        <dbReference type="ChEBI" id="CHEBI:29035"/>
    </cofactor>
    <text evidence="6">Probably binds two magnesium or manganese ions per subunit.</text>
</comment>
<feature type="binding site" evidence="6">
    <location>
        <position position="62"/>
    </location>
    <ligand>
        <name>Mg(2+)</name>
        <dbReference type="ChEBI" id="CHEBI:18420"/>
        <label>1</label>
    </ligand>
</feature>
<feature type="active site" evidence="5">
    <location>
        <position position="137"/>
    </location>
</feature>
<feature type="domain" description="Endonuclease/exonuclease/phosphatase" evidence="9">
    <location>
        <begin position="32"/>
        <end position="273"/>
    </location>
</feature>
<keyword evidence="11" id="KW-1185">Reference proteome</keyword>
<evidence type="ECO:0000256" key="4">
    <source>
        <dbReference type="ARBA" id="ARBA00022842"/>
    </source>
</evidence>
<dbReference type="STRING" id="643562.Daes_3014"/>
<dbReference type="NCBIfam" id="TIGR00195">
    <property type="entry name" value="exoDNase_III"/>
    <property type="match status" value="1"/>
</dbReference>
<dbReference type="AlphaFoldDB" id="E6VZD5"/>
<keyword evidence="8" id="KW-0812">Transmembrane</keyword>
<feature type="active site" description="Proton donor/acceptor" evidence="5">
    <location>
        <position position="176"/>
    </location>
</feature>
<dbReference type="KEGG" id="das:Daes_3014"/>
<evidence type="ECO:0000256" key="8">
    <source>
        <dbReference type="SAM" id="Phobius"/>
    </source>
</evidence>
<feature type="binding site" evidence="6">
    <location>
        <position position="272"/>
    </location>
    <ligand>
        <name>Mg(2+)</name>
        <dbReference type="ChEBI" id="CHEBI:18420"/>
        <label>1</label>
    </ligand>
</feature>
<evidence type="ECO:0000313" key="11">
    <source>
        <dbReference type="Proteomes" id="UP000002191"/>
    </source>
</evidence>
<evidence type="ECO:0000313" key="10">
    <source>
        <dbReference type="EMBL" id="ADU64007.1"/>
    </source>
</evidence>
<dbReference type="Proteomes" id="UP000002191">
    <property type="component" value="Chromosome"/>
</dbReference>
<organism evidence="10 11">
    <name type="scientific">Pseudodesulfovibrio aespoeensis (strain ATCC 700646 / DSM 10631 / Aspo-2)</name>
    <name type="common">Desulfovibrio aespoeensis</name>
    <dbReference type="NCBI Taxonomy" id="643562"/>
    <lineage>
        <taxon>Bacteria</taxon>
        <taxon>Pseudomonadati</taxon>
        <taxon>Thermodesulfobacteriota</taxon>
        <taxon>Desulfovibrionia</taxon>
        <taxon>Desulfovibrionales</taxon>
        <taxon>Desulfovibrionaceae</taxon>
    </lineage>
</organism>
<dbReference type="NCBIfam" id="TIGR00633">
    <property type="entry name" value="xth"/>
    <property type="match status" value="1"/>
</dbReference>
<dbReference type="Gene3D" id="3.60.10.10">
    <property type="entry name" value="Endonuclease/exonuclease/phosphatase"/>
    <property type="match status" value="1"/>
</dbReference>
<accession>E6VZD5</accession>
<dbReference type="PANTHER" id="PTHR22748">
    <property type="entry name" value="AP ENDONUCLEASE"/>
    <property type="match status" value="1"/>
</dbReference>
<dbReference type="EMBL" id="CP002431">
    <property type="protein sequence ID" value="ADU64007.1"/>
    <property type="molecule type" value="Genomic_DNA"/>
</dbReference>
<keyword evidence="10" id="KW-0456">Lyase</keyword>
<dbReference type="GO" id="GO:0140078">
    <property type="term" value="F:class I DNA-(apurinic or apyrimidinic site) endonuclease activity"/>
    <property type="evidence" value="ECO:0007669"/>
    <property type="project" value="UniProtKB-EC"/>
</dbReference>
<dbReference type="PANTHER" id="PTHR22748:SF6">
    <property type="entry name" value="DNA-(APURINIC OR APYRIMIDINIC SITE) ENDONUCLEASE"/>
    <property type="match status" value="1"/>
</dbReference>
<dbReference type="eggNOG" id="COG0708">
    <property type="taxonomic scope" value="Bacteria"/>
</dbReference>
<reference evidence="10 11" key="2">
    <citation type="journal article" date="2014" name="Genome Announc.">
        <title>Complete Genome Sequence of the Subsurface, Mesophilic Sulfate-Reducing Bacterium Desulfovibrio aespoeensis Aspo-2.</title>
        <authorList>
            <person name="Pedersen K."/>
            <person name="Bengtsson A."/>
            <person name="Edlund J."/>
            <person name="Rabe L."/>
            <person name="Hazen T."/>
            <person name="Chakraborty R."/>
            <person name="Goodwin L."/>
            <person name="Shapiro N."/>
        </authorList>
    </citation>
    <scope>NUCLEOTIDE SEQUENCE [LARGE SCALE GENOMIC DNA]</scope>
    <source>
        <strain evidence="11">ATCC 700646 / DSM 10631 / Aspo-2</strain>
    </source>
</reference>
<keyword evidence="8" id="KW-0472">Membrane</keyword>
<evidence type="ECO:0000256" key="7">
    <source>
        <dbReference type="PIRSR" id="PIRSR604808-3"/>
    </source>
</evidence>
<dbReference type="Pfam" id="PF03372">
    <property type="entry name" value="Exo_endo_phos"/>
    <property type="match status" value="1"/>
</dbReference>
<protein>
    <submittedName>
        <fullName evidence="10">Exodeoxyribonuclease III</fullName>
        <ecNumber evidence="10">4.2.99.18</ecNumber>
    </submittedName>
</protein>
<evidence type="ECO:0000256" key="1">
    <source>
        <dbReference type="ARBA" id="ARBA00007092"/>
    </source>
</evidence>
<dbReference type="SUPFAM" id="SSF56219">
    <property type="entry name" value="DNase I-like"/>
    <property type="match status" value="1"/>
</dbReference>
<feature type="binding site" evidence="6">
    <location>
        <position position="176"/>
    </location>
    <ligand>
        <name>Mg(2+)</name>
        <dbReference type="ChEBI" id="CHEBI:18420"/>
        <label>1</label>
    </ligand>
</feature>
<keyword evidence="4 6" id="KW-0460">Magnesium</keyword>
<feature type="site" description="Important for catalytic activity" evidence="7">
    <location>
        <position position="247"/>
    </location>
</feature>
<proteinExistence type="inferred from homology"/>
<feature type="binding site" evidence="6">
    <location>
        <position position="178"/>
    </location>
    <ligand>
        <name>Mg(2+)</name>
        <dbReference type="ChEBI" id="CHEBI:18420"/>
        <label>1</label>
    </ligand>
</feature>
<dbReference type="EC" id="4.2.99.18" evidence="10"/>
<feature type="binding site" evidence="6">
    <location>
        <position position="34"/>
    </location>
    <ligand>
        <name>Mg(2+)</name>
        <dbReference type="ChEBI" id="CHEBI:18420"/>
        <label>1</label>
    </ligand>
</feature>
<dbReference type="InterPro" id="IPR004808">
    <property type="entry name" value="AP_endonuc_1"/>
</dbReference>
<keyword evidence="3" id="KW-0378">Hydrolase</keyword>
<dbReference type="GO" id="GO:0006284">
    <property type="term" value="P:base-excision repair"/>
    <property type="evidence" value="ECO:0007669"/>
    <property type="project" value="TreeGrafter"/>
</dbReference>
<feature type="transmembrane region" description="Helical" evidence="8">
    <location>
        <begin position="16"/>
        <end position="33"/>
    </location>
</feature>
<feature type="site" description="Interaction with DNA substrate" evidence="7">
    <location>
        <position position="273"/>
    </location>
</feature>
<dbReference type="InterPro" id="IPR005135">
    <property type="entry name" value="Endo/exonuclease/phosphatase"/>
</dbReference>
<keyword evidence="8" id="KW-1133">Transmembrane helix</keyword>
<dbReference type="PROSITE" id="PS51435">
    <property type="entry name" value="AP_NUCLEASE_F1_4"/>
    <property type="match status" value="1"/>
</dbReference>
<keyword evidence="2 6" id="KW-0479">Metal-binding</keyword>
<name>E6VZD5_PSEA9</name>
<keyword evidence="6" id="KW-0464">Manganese</keyword>
<feature type="site" description="Transition state stabilizer" evidence="7">
    <location>
        <position position="178"/>
    </location>
</feature>
<dbReference type="GO" id="GO:0008311">
    <property type="term" value="F:double-stranded DNA 3'-5' DNA exonuclease activity"/>
    <property type="evidence" value="ECO:0007669"/>
    <property type="project" value="TreeGrafter"/>
</dbReference>
<dbReference type="HOGENOM" id="CLU_027539_1_3_7"/>
<comment type="similarity">
    <text evidence="1">Belongs to the DNA repair enzymes AP/ExoA family.</text>
</comment>
<evidence type="ECO:0000256" key="5">
    <source>
        <dbReference type="PIRSR" id="PIRSR604808-1"/>
    </source>
</evidence>
<gene>
    <name evidence="10" type="ordered locus">Daes_3014</name>
</gene>
<evidence type="ECO:0000256" key="3">
    <source>
        <dbReference type="ARBA" id="ARBA00022801"/>
    </source>
</evidence>
<evidence type="ECO:0000256" key="6">
    <source>
        <dbReference type="PIRSR" id="PIRSR604808-2"/>
    </source>
</evidence>
<sequence>MQSFCRETGGSKGNRLVRFPFAFGGFGVIIYSWNVNGYRAVIKKNFRDWLDGCGGDVVMLQETKAHPDQLAPEEREPDSYANHYWNWSRKKKGYSGVACFANPEPLAVTIGLPDARFQGEGRVLHLEYPDFHLFNIYFPNGQMGDDRLAFKMGFYDAFLDHAQALRKTKPIVVGGDFNTAHCEIDLKNPKANAERSGFLPEERAWIDRFIAHGYVDTFRLFEDGPGHYSWWSYRFNARQNNAGWRIDYFFVSEELRPKVVRAWIEPEVPGSDHCPIGVEIDTH</sequence>
<feature type="active site" description="Proton acceptor" evidence="5">
    <location>
        <position position="273"/>
    </location>
</feature>
<dbReference type="InterPro" id="IPR036691">
    <property type="entry name" value="Endo/exonu/phosph_ase_sf"/>
</dbReference>
<dbReference type="GO" id="GO:0046872">
    <property type="term" value="F:metal ion binding"/>
    <property type="evidence" value="ECO:0007669"/>
    <property type="project" value="UniProtKB-KW"/>
</dbReference>
<dbReference type="GO" id="GO:0008081">
    <property type="term" value="F:phosphoric diester hydrolase activity"/>
    <property type="evidence" value="ECO:0007669"/>
    <property type="project" value="TreeGrafter"/>
</dbReference>
<reference evidence="11" key="1">
    <citation type="submission" date="2010-12" db="EMBL/GenBank/DDBJ databases">
        <title>Complete sequence of Desulfovibrio aespoeensis Aspo-2.</title>
        <authorList>
            <consortium name="US DOE Joint Genome Institute"/>
            <person name="Lucas S."/>
            <person name="Copeland A."/>
            <person name="Lapidus A."/>
            <person name="Cheng J.-F."/>
            <person name="Goodwin L."/>
            <person name="Pitluck S."/>
            <person name="Chertkov O."/>
            <person name="Misra M."/>
            <person name="Detter J.C."/>
            <person name="Han C."/>
            <person name="Tapia R."/>
            <person name="Land M."/>
            <person name="Hauser L."/>
            <person name="Kyrpides N."/>
            <person name="Ivanova N."/>
            <person name="Ovchinnikova G."/>
            <person name="Pedersen K."/>
            <person name="Jagevall S."/>
            <person name="Hazen T."/>
            <person name="Woyke T."/>
        </authorList>
    </citation>
    <scope>NUCLEOTIDE SEQUENCE [LARGE SCALE GENOMIC DNA]</scope>
    <source>
        <strain evidence="11">ATCC 700646 / DSM 10631 / Aspo-2</strain>
    </source>
</reference>